<protein>
    <recommendedName>
        <fullName evidence="2">1-phosphatidylinositol 4-kinase</fullName>
        <ecNumber evidence="2">2.7.1.67</ecNumber>
    </recommendedName>
</protein>
<dbReference type="Pfam" id="PF00454">
    <property type="entry name" value="PI3_PI4_kinase"/>
    <property type="match status" value="1"/>
</dbReference>
<dbReference type="InterPro" id="IPR000626">
    <property type="entry name" value="Ubiquitin-like_dom"/>
</dbReference>
<keyword evidence="7" id="KW-0175">Coiled coil</keyword>
<sequence length="601" mass="65473">MALPEVCYGGLSGIHAAQLREVGRRRIIVQIDTGNVLGLELDRSEKVQSVKKKVQAALSVPTEQSALVFGDHVIEDDLSEVRSDTPLLLTRGLHRSSSTPCLSPTLDVSPPKDWSQPVELVGGSSECSPAMKQLIQDSVEAIHGGVVPVLATGGLGGAYYLKDSSGQSIAIVKPTDEEPFAPNNPKGFVGRVLGEPGLKRSIRVGETGVREVAAYLLDYGNFARVPATSLVKVRHSVFNVNREISVSYQGEGSPVAKIASFQQFVKHDSDASDIGTSSFPVSAVHRIGILDVRIFNTDRHGGNILVRKVENGGWRGGSFELVPIDHGLCLPETLDDPYFEWLHWPQASMPFSEEELEYIQALDPYEDAEMLRRELPMLREGCLRMLVLCTIFLKNAARSGLTLAEIGAMMSRELCGDNEELSELEKVCMVAKLQADKALAEETEEEEEDQIDEEDLELEDDILGNFSIEIDEESGGEVVADEADKAAEEEEEGEMLHDAILGELGKNNPGNGYYAGRNVLLRLRPFGTAAPSTPVTSSAPGAAAVAIPAGDTPENLVFSAMSDEEWEAFLGQFEELLEDAFVRRKTDNLNFVQRLGTSCQF</sequence>
<keyword evidence="5" id="KW-0418">Kinase</keyword>
<evidence type="ECO:0000259" key="9">
    <source>
        <dbReference type="PROSITE" id="PS50290"/>
    </source>
</evidence>
<dbReference type="EMBL" id="GL377577">
    <property type="protein sequence ID" value="EFJ29466.1"/>
    <property type="molecule type" value="Genomic_DNA"/>
</dbReference>
<dbReference type="AlphaFoldDB" id="D8REM7"/>
<dbReference type="InParanoid" id="D8REM7"/>
<dbReference type="FunCoup" id="D8REM7">
    <property type="interactions" value="1201"/>
</dbReference>
<accession>D8REM7</accession>
<dbReference type="CDD" id="cd17039">
    <property type="entry name" value="Ubl_ubiquitin_like"/>
    <property type="match status" value="1"/>
</dbReference>
<evidence type="ECO:0000256" key="2">
    <source>
        <dbReference type="ARBA" id="ARBA00012169"/>
    </source>
</evidence>
<dbReference type="Proteomes" id="UP000001514">
    <property type="component" value="Unassembled WGS sequence"/>
</dbReference>
<dbReference type="SUPFAM" id="SSF54236">
    <property type="entry name" value="Ubiquitin-like"/>
    <property type="match status" value="1"/>
</dbReference>
<evidence type="ECO:0000259" key="8">
    <source>
        <dbReference type="PROSITE" id="PS50053"/>
    </source>
</evidence>
<dbReference type="GO" id="GO:0004430">
    <property type="term" value="F:1-phosphatidylinositol 4-kinase activity"/>
    <property type="evidence" value="ECO:0007669"/>
    <property type="project" value="UniProtKB-EC"/>
</dbReference>
<keyword evidence="6" id="KW-0067">ATP-binding</keyword>
<keyword evidence="3" id="KW-0808">Transferase</keyword>
<dbReference type="HOGENOM" id="CLU_027241_1_1_1"/>
<dbReference type="PANTHER" id="PTHR45800:SF11">
    <property type="entry name" value="PHOSPHATIDYLINOSITOL 3-KINASE-RELATED PROTEIN KINASE"/>
    <property type="match status" value="1"/>
</dbReference>
<dbReference type="eggNOG" id="KOG2381">
    <property type="taxonomic scope" value="Eukaryota"/>
</dbReference>
<feature type="domain" description="Ubiquitin-like" evidence="8">
    <location>
        <begin position="25"/>
        <end position="79"/>
    </location>
</feature>
<proteinExistence type="inferred from homology"/>
<dbReference type="PANTHER" id="PTHR45800">
    <property type="entry name" value="PHOSPHATIDYLINOSITOL 4-KINASE GAMMA"/>
    <property type="match status" value="1"/>
</dbReference>
<dbReference type="GO" id="GO:0005524">
    <property type="term" value="F:ATP binding"/>
    <property type="evidence" value="ECO:0007669"/>
    <property type="project" value="UniProtKB-KW"/>
</dbReference>
<keyword evidence="4" id="KW-0547">Nucleotide-binding</keyword>
<dbReference type="KEGG" id="smo:SELMODRAFT_91734"/>
<evidence type="ECO:0000256" key="7">
    <source>
        <dbReference type="SAM" id="Coils"/>
    </source>
</evidence>
<evidence type="ECO:0000256" key="1">
    <source>
        <dbReference type="ARBA" id="ARBA00008941"/>
    </source>
</evidence>
<dbReference type="PROSITE" id="PS50053">
    <property type="entry name" value="UBIQUITIN_2"/>
    <property type="match status" value="1"/>
</dbReference>
<evidence type="ECO:0000256" key="5">
    <source>
        <dbReference type="ARBA" id="ARBA00022777"/>
    </source>
</evidence>
<dbReference type="PROSITE" id="PS50290">
    <property type="entry name" value="PI3_4_KINASE_3"/>
    <property type="match status" value="1"/>
</dbReference>
<evidence type="ECO:0000256" key="4">
    <source>
        <dbReference type="ARBA" id="ARBA00022741"/>
    </source>
</evidence>
<feature type="coiled-coil region" evidence="7">
    <location>
        <begin position="430"/>
        <end position="459"/>
    </location>
</feature>
<gene>
    <name evidence="10" type="ORF">SELMODRAFT_91734</name>
</gene>
<dbReference type="Gramene" id="EFJ29466">
    <property type="protein sequence ID" value="EFJ29466"/>
    <property type="gene ID" value="SELMODRAFT_91734"/>
</dbReference>
<reference evidence="10 11" key="1">
    <citation type="journal article" date="2011" name="Science">
        <title>The Selaginella genome identifies genetic changes associated with the evolution of vascular plants.</title>
        <authorList>
            <person name="Banks J.A."/>
            <person name="Nishiyama T."/>
            <person name="Hasebe M."/>
            <person name="Bowman J.L."/>
            <person name="Gribskov M."/>
            <person name="dePamphilis C."/>
            <person name="Albert V.A."/>
            <person name="Aono N."/>
            <person name="Aoyama T."/>
            <person name="Ambrose B.A."/>
            <person name="Ashton N.W."/>
            <person name="Axtell M.J."/>
            <person name="Barker E."/>
            <person name="Barker M.S."/>
            <person name="Bennetzen J.L."/>
            <person name="Bonawitz N.D."/>
            <person name="Chapple C."/>
            <person name="Cheng C."/>
            <person name="Correa L.G."/>
            <person name="Dacre M."/>
            <person name="DeBarry J."/>
            <person name="Dreyer I."/>
            <person name="Elias M."/>
            <person name="Engstrom E.M."/>
            <person name="Estelle M."/>
            <person name="Feng L."/>
            <person name="Finet C."/>
            <person name="Floyd S.K."/>
            <person name="Frommer W.B."/>
            <person name="Fujita T."/>
            <person name="Gramzow L."/>
            <person name="Gutensohn M."/>
            <person name="Harholt J."/>
            <person name="Hattori M."/>
            <person name="Heyl A."/>
            <person name="Hirai T."/>
            <person name="Hiwatashi Y."/>
            <person name="Ishikawa M."/>
            <person name="Iwata M."/>
            <person name="Karol K.G."/>
            <person name="Koehler B."/>
            <person name="Kolukisaoglu U."/>
            <person name="Kubo M."/>
            <person name="Kurata T."/>
            <person name="Lalonde S."/>
            <person name="Li K."/>
            <person name="Li Y."/>
            <person name="Litt A."/>
            <person name="Lyons E."/>
            <person name="Manning G."/>
            <person name="Maruyama T."/>
            <person name="Michael T.P."/>
            <person name="Mikami K."/>
            <person name="Miyazaki S."/>
            <person name="Morinaga S."/>
            <person name="Murata T."/>
            <person name="Mueller-Roeber B."/>
            <person name="Nelson D.R."/>
            <person name="Obara M."/>
            <person name="Oguri Y."/>
            <person name="Olmstead R.G."/>
            <person name="Onodera N."/>
            <person name="Petersen B.L."/>
            <person name="Pils B."/>
            <person name="Prigge M."/>
            <person name="Rensing S.A."/>
            <person name="Riano-Pachon D.M."/>
            <person name="Roberts A.W."/>
            <person name="Sato Y."/>
            <person name="Scheller H.V."/>
            <person name="Schulz B."/>
            <person name="Schulz C."/>
            <person name="Shakirov E.V."/>
            <person name="Shibagaki N."/>
            <person name="Shinohara N."/>
            <person name="Shippen D.E."/>
            <person name="Soerensen I."/>
            <person name="Sotooka R."/>
            <person name="Sugimoto N."/>
            <person name="Sugita M."/>
            <person name="Sumikawa N."/>
            <person name="Tanurdzic M."/>
            <person name="Theissen G."/>
            <person name="Ulvskov P."/>
            <person name="Wakazuki S."/>
            <person name="Weng J.K."/>
            <person name="Willats W.W."/>
            <person name="Wipf D."/>
            <person name="Wolf P.G."/>
            <person name="Yang L."/>
            <person name="Zimmer A.D."/>
            <person name="Zhu Q."/>
            <person name="Mitros T."/>
            <person name="Hellsten U."/>
            <person name="Loque D."/>
            <person name="Otillar R."/>
            <person name="Salamov A."/>
            <person name="Schmutz J."/>
            <person name="Shapiro H."/>
            <person name="Lindquist E."/>
            <person name="Lucas S."/>
            <person name="Rokhsar D."/>
            <person name="Grigoriev I.V."/>
        </authorList>
    </citation>
    <scope>NUCLEOTIDE SEQUENCE [LARGE SCALE GENOMIC DNA]</scope>
</reference>
<dbReference type="InterPro" id="IPR000403">
    <property type="entry name" value="PI3/4_kinase_cat_dom"/>
</dbReference>
<dbReference type="EC" id="2.7.1.67" evidence="2"/>
<keyword evidence="11" id="KW-1185">Reference proteome</keyword>
<evidence type="ECO:0000256" key="3">
    <source>
        <dbReference type="ARBA" id="ARBA00022679"/>
    </source>
</evidence>
<evidence type="ECO:0000256" key="6">
    <source>
        <dbReference type="ARBA" id="ARBA00022840"/>
    </source>
</evidence>
<dbReference type="InterPro" id="IPR044571">
    <property type="entry name" value="P4KG1-8"/>
</dbReference>
<evidence type="ECO:0000313" key="10">
    <source>
        <dbReference type="EMBL" id="EFJ29466.1"/>
    </source>
</evidence>
<feature type="domain" description="PI3K/PI4K catalytic" evidence="9">
    <location>
        <begin position="145"/>
        <end position="444"/>
    </location>
</feature>
<name>D8REM7_SELML</name>
<dbReference type="Gene3D" id="3.10.20.90">
    <property type="entry name" value="Phosphatidylinositol 3-kinase Catalytic Subunit, Chain A, domain 1"/>
    <property type="match status" value="1"/>
</dbReference>
<dbReference type="OMA" id="DIDCENA"/>
<evidence type="ECO:0000313" key="11">
    <source>
        <dbReference type="Proteomes" id="UP000001514"/>
    </source>
</evidence>
<dbReference type="InterPro" id="IPR029071">
    <property type="entry name" value="Ubiquitin-like_domsf"/>
</dbReference>
<comment type="similarity">
    <text evidence="1">Belongs to the PI3/PI4-kinase family. Type II PI4K subfamily.</text>
</comment>
<organism evidence="11">
    <name type="scientific">Selaginella moellendorffii</name>
    <name type="common">Spikemoss</name>
    <dbReference type="NCBI Taxonomy" id="88036"/>
    <lineage>
        <taxon>Eukaryota</taxon>
        <taxon>Viridiplantae</taxon>
        <taxon>Streptophyta</taxon>
        <taxon>Embryophyta</taxon>
        <taxon>Tracheophyta</taxon>
        <taxon>Lycopodiopsida</taxon>
        <taxon>Selaginellales</taxon>
        <taxon>Selaginellaceae</taxon>
        <taxon>Selaginella</taxon>
    </lineage>
</organism>